<reference evidence="1" key="1">
    <citation type="submission" date="2014-09" db="EMBL/GenBank/DDBJ databases">
        <title>G. arboreum L. cv. AKA8401 A2 genome assembly version 1.0.</title>
        <authorList>
            <person name="Mudge J."/>
            <person name="Ramaraj T."/>
            <person name="Lindquist I.E."/>
            <person name="Bharti A.K."/>
            <person name="Sundararajan A."/>
            <person name="Cameron C.T."/>
            <person name="Woodward J.E."/>
            <person name="May G.D."/>
            <person name="Brubaker C."/>
            <person name="Broadhvest J."/>
            <person name="Wilkins T.A."/>
        </authorList>
    </citation>
    <scope>NUCLEOTIDE SEQUENCE</scope>
</reference>
<organism evidence="1 3">
    <name type="scientific">Gossypium arboreum</name>
    <name type="common">Tree cotton</name>
    <name type="synonym">Gossypium nanking</name>
    <dbReference type="NCBI Taxonomy" id="29729"/>
    <lineage>
        <taxon>Eukaryota</taxon>
        <taxon>Viridiplantae</taxon>
        <taxon>Streptophyta</taxon>
        <taxon>Embryophyta</taxon>
        <taxon>Tracheophyta</taxon>
        <taxon>Spermatophyta</taxon>
        <taxon>Magnoliopsida</taxon>
        <taxon>eudicotyledons</taxon>
        <taxon>Gunneridae</taxon>
        <taxon>Pentapetalae</taxon>
        <taxon>rosids</taxon>
        <taxon>malvids</taxon>
        <taxon>Malvales</taxon>
        <taxon>Malvaceae</taxon>
        <taxon>Malvoideae</taxon>
        <taxon>Gossypium</taxon>
    </lineage>
</organism>
<sequence length="78" mass="8770">MEAAFISSESTLKDHSHLHIHISSSDLDEEDNGSHRCIREDSTVQRRHVKKAARGATCGSPNFLAYSGMFQKLLMLLR</sequence>
<protein>
    <submittedName>
        <fullName evidence="1">Uncharacterized protein</fullName>
    </submittedName>
</protein>
<dbReference type="EMBL" id="KN399528">
    <property type="protein sequence ID" value="KHG13418.1"/>
    <property type="molecule type" value="Genomic_DNA"/>
</dbReference>
<evidence type="ECO:0000313" key="1">
    <source>
        <dbReference type="EMBL" id="KHG03531.1"/>
    </source>
</evidence>
<proteinExistence type="predicted"/>
<reference evidence="3" key="2">
    <citation type="submission" date="2014-09" db="EMBL/GenBank/DDBJ databases">
        <authorList>
            <person name="Mudge J."/>
            <person name="Ramaraj T."/>
            <person name="Lindquist I.E."/>
            <person name="Bharti A.K."/>
            <person name="Sundararajan A."/>
            <person name="Cameron C.T."/>
            <person name="Woodward J.E."/>
            <person name="May G.D."/>
            <person name="Brubaker C."/>
            <person name="Broadhvest J."/>
            <person name="Wilkins T.A."/>
        </authorList>
    </citation>
    <scope>NUCLEOTIDE SEQUENCE</scope>
    <source>
        <strain evidence="3">cv. AKA8401</strain>
    </source>
</reference>
<dbReference type="Proteomes" id="UP000032142">
    <property type="component" value="Unassembled WGS sequence"/>
</dbReference>
<evidence type="ECO:0000313" key="2">
    <source>
        <dbReference type="EMBL" id="KHG13418.1"/>
    </source>
</evidence>
<dbReference type="AlphaFoldDB" id="A0A0B0MX59"/>
<evidence type="ECO:0000313" key="3">
    <source>
        <dbReference type="Proteomes" id="UP000032142"/>
    </source>
</evidence>
<keyword evidence="3" id="KW-1185">Reference proteome</keyword>
<dbReference type="EMBL" id="JRRC01364001">
    <property type="protein sequence ID" value="KHG03531.1"/>
    <property type="molecule type" value="Genomic_DNA"/>
</dbReference>
<name>A0A0B0MX59_GOSAR</name>
<accession>A0A0B0MX59</accession>
<gene>
    <name evidence="2" type="ORF">F383_18610</name>
    <name evidence="1" type="ORF">F383_28404</name>
</gene>